<name>A0A319F111_9EURO</name>
<evidence type="ECO:0000313" key="1">
    <source>
        <dbReference type="EMBL" id="PYH98212.1"/>
    </source>
</evidence>
<sequence>MGAGGTLWRAVNAGPGWTANCEQPSSAAGHYDDSGARCYGPVPAAADAAGGFEICLIFLALPSRRVQAGEAGPKLLPSISRVGDAEAGDLRGTYGTRERDGCMASTTLSQETLVHITEEIPCPVFPINMISIDPEARYDNHFNDASGSLSAPDGRFPVCGPWRPFGRVDDFLACSCASIEQQQRASRTA</sequence>
<dbReference type="AlphaFoldDB" id="A0A319F111"/>
<organism evidence="1 2">
    <name type="scientific">Aspergillus ellipticus CBS 707.79</name>
    <dbReference type="NCBI Taxonomy" id="1448320"/>
    <lineage>
        <taxon>Eukaryota</taxon>
        <taxon>Fungi</taxon>
        <taxon>Dikarya</taxon>
        <taxon>Ascomycota</taxon>
        <taxon>Pezizomycotina</taxon>
        <taxon>Eurotiomycetes</taxon>
        <taxon>Eurotiomycetidae</taxon>
        <taxon>Eurotiales</taxon>
        <taxon>Aspergillaceae</taxon>
        <taxon>Aspergillus</taxon>
        <taxon>Aspergillus subgen. Circumdati</taxon>
    </lineage>
</organism>
<keyword evidence="2" id="KW-1185">Reference proteome</keyword>
<dbReference type="EMBL" id="KZ825814">
    <property type="protein sequence ID" value="PYH98212.1"/>
    <property type="molecule type" value="Genomic_DNA"/>
</dbReference>
<dbReference type="Proteomes" id="UP000247810">
    <property type="component" value="Unassembled WGS sequence"/>
</dbReference>
<reference evidence="1 2" key="1">
    <citation type="submission" date="2018-02" db="EMBL/GenBank/DDBJ databases">
        <title>The genomes of Aspergillus section Nigri reveals drivers in fungal speciation.</title>
        <authorList>
            <consortium name="DOE Joint Genome Institute"/>
            <person name="Vesth T.C."/>
            <person name="Nybo J."/>
            <person name="Theobald S."/>
            <person name="Brandl J."/>
            <person name="Frisvad J.C."/>
            <person name="Nielsen K.F."/>
            <person name="Lyhne E.K."/>
            <person name="Kogle M.E."/>
            <person name="Kuo A."/>
            <person name="Riley R."/>
            <person name="Clum A."/>
            <person name="Nolan M."/>
            <person name="Lipzen A."/>
            <person name="Salamov A."/>
            <person name="Henrissat B."/>
            <person name="Wiebenga A."/>
            <person name="De vries R.P."/>
            <person name="Grigoriev I.V."/>
            <person name="Mortensen U.H."/>
            <person name="Andersen M.R."/>
            <person name="Baker S.E."/>
        </authorList>
    </citation>
    <scope>NUCLEOTIDE SEQUENCE [LARGE SCALE GENOMIC DNA]</scope>
    <source>
        <strain evidence="1 2">CBS 707.79</strain>
    </source>
</reference>
<protein>
    <submittedName>
        <fullName evidence="1">Uncharacterized protein</fullName>
    </submittedName>
</protein>
<evidence type="ECO:0000313" key="2">
    <source>
        <dbReference type="Proteomes" id="UP000247810"/>
    </source>
</evidence>
<gene>
    <name evidence="1" type="ORF">BO71DRAFT_406339</name>
</gene>
<accession>A0A319F111</accession>
<proteinExistence type="predicted"/>
<dbReference type="VEuPathDB" id="FungiDB:BO71DRAFT_406339"/>